<keyword evidence="1" id="KW-0472">Membrane</keyword>
<feature type="transmembrane region" description="Helical" evidence="1">
    <location>
        <begin position="31"/>
        <end position="48"/>
    </location>
</feature>
<dbReference type="EMBL" id="JAUSTP010000001">
    <property type="protein sequence ID" value="MDQ0188302.1"/>
    <property type="molecule type" value="Genomic_DNA"/>
</dbReference>
<gene>
    <name evidence="2" type="ORF">J2S03_000106</name>
</gene>
<evidence type="ECO:0000313" key="2">
    <source>
        <dbReference type="EMBL" id="MDQ0188302.1"/>
    </source>
</evidence>
<keyword evidence="1" id="KW-0812">Transmembrane</keyword>
<evidence type="ECO:0000256" key="1">
    <source>
        <dbReference type="SAM" id="Phobius"/>
    </source>
</evidence>
<keyword evidence="3" id="KW-1185">Reference proteome</keyword>
<sequence>MSSVLRSVAWFLVALVLLVVVSVFIHFLLRIALVVALLAAAYYLYARAMDMRRRRR</sequence>
<organism evidence="2 3">
    <name type="scientific">Alicyclobacillus cycloheptanicus</name>
    <dbReference type="NCBI Taxonomy" id="1457"/>
    <lineage>
        <taxon>Bacteria</taxon>
        <taxon>Bacillati</taxon>
        <taxon>Bacillota</taxon>
        <taxon>Bacilli</taxon>
        <taxon>Bacillales</taxon>
        <taxon>Alicyclobacillaceae</taxon>
        <taxon>Alicyclobacillus</taxon>
    </lineage>
</organism>
<feature type="transmembrane region" description="Helical" evidence="1">
    <location>
        <begin position="7"/>
        <end position="25"/>
    </location>
</feature>
<reference evidence="2 3" key="1">
    <citation type="submission" date="2023-07" db="EMBL/GenBank/DDBJ databases">
        <title>Genomic Encyclopedia of Type Strains, Phase IV (KMG-IV): sequencing the most valuable type-strain genomes for metagenomic binning, comparative biology and taxonomic classification.</title>
        <authorList>
            <person name="Goeker M."/>
        </authorList>
    </citation>
    <scope>NUCLEOTIDE SEQUENCE [LARGE SCALE GENOMIC DNA]</scope>
    <source>
        <strain evidence="2 3">DSM 4006</strain>
    </source>
</reference>
<dbReference type="Proteomes" id="UP001232973">
    <property type="component" value="Unassembled WGS sequence"/>
</dbReference>
<evidence type="ECO:0000313" key="3">
    <source>
        <dbReference type="Proteomes" id="UP001232973"/>
    </source>
</evidence>
<protein>
    <submittedName>
        <fullName evidence="2">Uncharacterized protein</fullName>
    </submittedName>
</protein>
<dbReference type="RefSeq" id="WP_274455708.1">
    <property type="nucleotide sequence ID" value="NZ_CP067097.1"/>
</dbReference>
<keyword evidence="1" id="KW-1133">Transmembrane helix</keyword>
<proteinExistence type="predicted"/>
<comment type="caution">
    <text evidence="2">The sequence shown here is derived from an EMBL/GenBank/DDBJ whole genome shotgun (WGS) entry which is preliminary data.</text>
</comment>
<accession>A0ABT9XDC9</accession>
<name>A0ABT9XDC9_9BACL</name>